<feature type="region of interest" description="Disordered" evidence="1">
    <location>
        <begin position="55"/>
        <end position="88"/>
    </location>
</feature>
<organism evidence="2 3">
    <name type="scientific">Apiospora phragmitis</name>
    <dbReference type="NCBI Taxonomy" id="2905665"/>
    <lineage>
        <taxon>Eukaryota</taxon>
        <taxon>Fungi</taxon>
        <taxon>Dikarya</taxon>
        <taxon>Ascomycota</taxon>
        <taxon>Pezizomycotina</taxon>
        <taxon>Sordariomycetes</taxon>
        <taxon>Xylariomycetidae</taxon>
        <taxon>Amphisphaeriales</taxon>
        <taxon>Apiosporaceae</taxon>
        <taxon>Apiospora</taxon>
    </lineage>
</organism>
<dbReference type="Proteomes" id="UP001480595">
    <property type="component" value="Unassembled WGS sequence"/>
</dbReference>
<dbReference type="RefSeq" id="XP_066719605.1">
    <property type="nucleotide sequence ID" value="XM_066855327.1"/>
</dbReference>
<comment type="caution">
    <text evidence="2">The sequence shown here is derived from an EMBL/GenBank/DDBJ whole genome shotgun (WGS) entry which is preliminary data.</text>
</comment>
<name>A0ABR1VZG7_9PEZI</name>
<proteinExistence type="predicted"/>
<evidence type="ECO:0000313" key="2">
    <source>
        <dbReference type="EMBL" id="KAK8076646.1"/>
    </source>
</evidence>
<sequence length="114" mass="12758">MPSPATRHRLIHRQKGWPELGRTEVAASLGLSPAAARLLRHIPYFEDSETMQILPSAQPHSYTESQRIAPYAERGKRSGAGDDNDNDDYMRIFSPGTGRKLRAFVVGPYVFCCL</sequence>
<gene>
    <name evidence="2" type="ORF">PG994_003918</name>
</gene>
<feature type="compositionally biased region" description="Polar residues" evidence="1">
    <location>
        <begin position="55"/>
        <end position="66"/>
    </location>
</feature>
<keyword evidence="3" id="KW-1185">Reference proteome</keyword>
<evidence type="ECO:0000256" key="1">
    <source>
        <dbReference type="SAM" id="MobiDB-lite"/>
    </source>
</evidence>
<protein>
    <submittedName>
        <fullName evidence="2">Uncharacterized protein</fullName>
    </submittedName>
</protein>
<evidence type="ECO:0000313" key="3">
    <source>
        <dbReference type="Proteomes" id="UP001480595"/>
    </source>
</evidence>
<dbReference type="EMBL" id="JAQQWL010000004">
    <property type="protein sequence ID" value="KAK8076646.1"/>
    <property type="molecule type" value="Genomic_DNA"/>
</dbReference>
<reference evidence="2 3" key="1">
    <citation type="submission" date="2023-01" db="EMBL/GenBank/DDBJ databases">
        <title>Analysis of 21 Apiospora genomes using comparative genomics revels a genus with tremendous synthesis potential of carbohydrate active enzymes and secondary metabolites.</title>
        <authorList>
            <person name="Sorensen T."/>
        </authorList>
    </citation>
    <scope>NUCLEOTIDE SEQUENCE [LARGE SCALE GENOMIC DNA]</scope>
    <source>
        <strain evidence="2 3">CBS 135458</strain>
    </source>
</reference>
<accession>A0ABR1VZG7</accession>
<dbReference type="GeneID" id="92088390"/>